<dbReference type="Proteomes" id="UP000826775">
    <property type="component" value="Chromosome"/>
</dbReference>
<keyword evidence="2" id="KW-0808">Transferase</keyword>
<evidence type="ECO:0000256" key="1">
    <source>
        <dbReference type="ARBA" id="ARBA00022603"/>
    </source>
</evidence>
<reference evidence="3 4" key="1">
    <citation type="submission" date="2021-07" db="EMBL/GenBank/DDBJ databases">
        <title>Novel Helicobacter sp. Isolated from a dog.</title>
        <authorList>
            <person name="Rimbara E."/>
            <person name="Suzuki M."/>
        </authorList>
    </citation>
    <scope>NUCLEOTIDE SEQUENCE [LARGE SCALE GENOMIC DNA]</scope>
    <source>
        <strain evidence="4">NHP19-003</strain>
    </source>
</reference>
<keyword evidence="4" id="KW-1185">Reference proteome</keyword>
<dbReference type="PANTHER" id="PTHR43542:SF1">
    <property type="entry name" value="METHYLTRANSFERASE"/>
    <property type="match status" value="1"/>
</dbReference>
<protein>
    <submittedName>
        <fullName evidence="3">RNA methyltransferase, RsmD family</fullName>
    </submittedName>
</protein>
<organism evidence="3 4">
    <name type="scientific">Helicobacter gastrocanis</name>
    <dbReference type="NCBI Taxonomy" id="2849641"/>
    <lineage>
        <taxon>Bacteria</taxon>
        <taxon>Pseudomonadati</taxon>
        <taxon>Campylobacterota</taxon>
        <taxon>Epsilonproteobacteria</taxon>
        <taxon>Campylobacterales</taxon>
        <taxon>Helicobacteraceae</taxon>
        <taxon>Helicobacter</taxon>
    </lineage>
</organism>
<gene>
    <name evidence="3" type="primary">rsmD</name>
    <name evidence="3" type="ORF">NHP190003_15380</name>
</gene>
<dbReference type="NCBIfam" id="TIGR00095">
    <property type="entry name" value="16S rRNA (guanine(966)-N(2))-methyltransferase RsmD"/>
    <property type="match status" value="1"/>
</dbReference>
<proteinExistence type="predicted"/>
<dbReference type="InterPro" id="IPR004398">
    <property type="entry name" value="RNA_MeTrfase_RsmD"/>
</dbReference>
<dbReference type="Pfam" id="PF03602">
    <property type="entry name" value="Cons_hypoth95"/>
    <property type="match status" value="1"/>
</dbReference>
<dbReference type="PANTHER" id="PTHR43542">
    <property type="entry name" value="METHYLTRANSFERASE"/>
    <property type="match status" value="1"/>
</dbReference>
<dbReference type="RefSeq" id="WP_221279478.1">
    <property type="nucleotide sequence ID" value="NZ_AP024814.1"/>
</dbReference>
<keyword evidence="1 3" id="KW-0489">Methyltransferase</keyword>
<dbReference type="InterPro" id="IPR029063">
    <property type="entry name" value="SAM-dependent_MTases_sf"/>
</dbReference>
<evidence type="ECO:0000313" key="4">
    <source>
        <dbReference type="Proteomes" id="UP000826775"/>
    </source>
</evidence>
<dbReference type="GO" id="GO:0032259">
    <property type="term" value="P:methylation"/>
    <property type="evidence" value="ECO:0007669"/>
    <property type="project" value="UniProtKB-KW"/>
</dbReference>
<evidence type="ECO:0000256" key="2">
    <source>
        <dbReference type="ARBA" id="ARBA00022679"/>
    </source>
</evidence>
<sequence length="197" mass="21713">MPPSLKILGGACKGLTLQMPAKTTTRPTKAIVKESLFNVLQGSILQSTFVEGFGGSGSMGLESLSRGAHEVLIFEKDKEAFQILQKNARALKERMPTARLRTIQADLFSALAGHLEGLEPRGLVVLYLDPPFLEGIYERCWAFVASLKGLERFLQHGFLLVFEHLSGACMPNVASFSIIKAKKCGRTTLSYYLYTKE</sequence>
<dbReference type="SUPFAM" id="SSF53335">
    <property type="entry name" value="S-adenosyl-L-methionine-dependent methyltransferases"/>
    <property type="match status" value="1"/>
</dbReference>
<dbReference type="GO" id="GO:0008168">
    <property type="term" value="F:methyltransferase activity"/>
    <property type="evidence" value="ECO:0007669"/>
    <property type="project" value="UniProtKB-KW"/>
</dbReference>
<evidence type="ECO:0000313" key="3">
    <source>
        <dbReference type="EMBL" id="BCZ18256.1"/>
    </source>
</evidence>
<accession>A0ABN6I3S4</accession>
<name>A0ABN6I3S4_9HELI</name>
<dbReference type="Gene3D" id="3.40.50.150">
    <property type="entry name" value="Vaccinia Virus protein VP39"/>
    <property type="match status" value="1"/>
</dbReference>
<dbReference type="PIRSF" id="PIRSF004553">
    <property type="entry name" value="CHP00095"/>
    <property type="match status" value="1"/>
</dbReference>
<dbReference type="EMBL" id="AP024814">
    <property type="protein sequence ID" value="BCZ18256.1"/>
    <property type="molecule type" value="Genomic_DNA"/>
</dbReference>